<proteinExistence type="predicted"/>
<evidence type="ECO:0000256" key="1">
    <source>
        <dbReference type="SAM" id="Coils"/>
    </source>
</evidence>
<dbReference type="EMBL" id="RZGK01000013">
    <property type="protein sequence ID" value="KAF9694456.1"/>
    <property type="molecule type" value="Genomic_DNA"/>
</dbReference>
<name>A0A8H7IZM5_9PLEO</name>
<dbReference type="AlphaFoldDB" id="A0A8H7IZM5"/>
<dbReference type="SUPFAM" id="SSF57997">
    <property type="entry name" value="Tropomyosin"/>
    <property type="match status" value="1"/>
</dbReference>
<evidence type="ECO:0000313" key="3">
    <source>
        <dbReference type="Proteomes" id="UP000651452"/>
    </source>
</evidence>
<organism evidence="2 3">
    <name type="scientific">Ascochyta lentis</name>
    <dbReference type="NCBI Taxonomy" id="205686"/>
    <lineage>
        <taxon>Eukaryota</taxon>
        <taxon>Fungi</taxon>
        <taxon>Dikarya</taxon>
        <taxon>Ascomycota</taxon>
        <taxon>Pezizomycotina</taxon>
        <taxon>Dothideomycetes</taxon>
        <taxon>Pleosporomycetidae</taxon>
        <taxon>Pleosporales</taxon>
        <taxon>Pleosporineae</taxon>
        <taxon>Didymellaceae</taxon>
        <taxon>Ascochyta</taxon>
    </lineage>
</organism>
<evidence type="ECO:0000313" key="2">
    <source>
        <dbReference type="EMBL" id="KAF9694456.1"/>
    </source>
</evidence>
<keyword evidence="3" id="KW-1185">Reference proteome</keyword>
<accession>A0A8H7IZM5</accession>
<reference evidence="2" key="2">
    <citation type="submission" date="2020-09" db="EMBL/GenBank/DDBJ databases">
        <title>Reference genome assembly for Australian Ascochyta lentis isolate Al4.</title>
        <authorList>
            <person name="Lee R.C."/>
            <person name="Farfan-Caceres L.M."/>
            <person name="Debler J.W."/>
            <person name="Williams A.H."/>
            <person name="Henares B.M."/>
        </authorList>
    </citation>
    <scope>NUCLEOTIDE SEQUENCE</scope>
    <source>
        <strain evidence="2">Al4</strain>
    </source>
</reference>
<feature type="coiled-coil region" evidence="1">
    <location>
        <begin position="31"/>
        <end position="97"/>
    </location>
</feature>
<gene>
    <name evidence="2" type="ORF">EKO04_007289</name>
</gene>
<comment type="caution">
    <text evidence="2">The sequence shown here is derived from an EMBL/GenBank/DDBJ whole genome shotgun (WGS) entry which is preliminary data.</text>
</comment>
<keyword evidence="1" id="KW-0175">Coiled coil</keyword>
<dbReference type="Proteomes" id="UP000651452">
    <property type="component" value="Unassembled WGS sequence"/>
</dbReference>
<protein>
    <submittedName>
        <fullName evidence="2">Uncharacterized protein</fullName>
    </submittedName>
</protein>
<sequence length="107" mass="12820">MLSAFVEDTKIQCRAIAEQIKANQEERALDDELHEQEVYLLERENNKLQEKINTLEHKMNTLKEEKEKLLTNEQKRSQEAEAEINNWKEKCEQLQERWDRAVKCFAS</sequence>
<reference evidence="2" key="1">
    <citation type="submission" date="2018-12" db="EMBL/GenBank/DDBJ databases">
        <authorList>
            <person name="Syme R.A."/>
            <person name="Farfan-Caceres L."/>
            <person name="Lichtenzveig J."/>
        </authorList>
    </citation>
    <scope>NUCLEOTIDE SEQUENCE</scope>
    <source>
        <strain evidence="2">Al4</strain>
    </source>
</reference>